<dbReference type="EMBL" id="VFJC01000005">
    <property type="protein sequence ID" value="KAB5579500.1"/>
    <property type="molecule type" value="Genomic_DNA"/>
</dbReference>
<feature type="compositionally biased region" description="Basic and acidic residues" evidence="16">
    <location>
        <begin position="1685"/>
        <end position="1696"/>
    </location>
</feature>
<dbReference type="Gene3D" id="2.60.40.2660">
    <property type="match status" value="1"/>
</dbReference>
<feature type="compositionally biased region" description="Basic and acidic residues" evidence="16">
    <location>
        <begin position="1720"/>
        <end position="1737"/>
    </location>
</feature>
<evidence type="ECO:0000256" key="11">
    <source>
        <dbReference type="ARBA" id="ARBA00023228"/>
    </source>
</evidence>
<feature type="compositionally biased region" description="Basic and acidic residues" evidence="16">
    <location>
        <begin position="2779"/>
        <end position="2793"/>
    </location>
</feature>
<evidence type="ECO:0000256" key="15">
    <source>
        <dbReference type="PROSITE-ProRule" id="PRU00023"/>
    </source>
</evidence>
<dbReference type="InterPro" id="IPR040745">
    <property type="entry name" value="Ankyrin_UPA"/>
</dbReference>
<feature type="repeat" description="ANK" evidence="15">
    <location>
        <begin position="395"/>
        <end position="427"/>
    </location>
</feature>
<feature type="compositionally biased region" description="Polar residues" evidence="16">
    <location>
        <begin position="2412"/>
        <end position="2427"/>
    </location>
</feature>
<dbReference type="PROSITE" id="PS50088">
    <property type="entry name" value="ANK_REPEAT"/>
    <property type="match status" value="21"/>
</dbReference>
<dbReference type="Pfam" id="PF00791">
    <property type="entry name" value="ZU5"/>
    <property type="match status" value="3"/>
</dbReference>
<dbReference type="FunFam" id="2.60.220.30:FF:000001">
    <property type="entry name" value="Ankyrin-3 isoform 2"/>
    <property type="match status" value="1"/>
</dbReference>
<evidence type="ECO:0000259" key="17">
    <source>
        <dbReference type="PROSITE" id="PS50017"/>
    </source>
</evidence>
<evidence type="ECO:0000256" key="8">
    <source>
        <dbReference type="ARBA" id="ARBA00023043"/>
    </source>
</evidence>
<feature type="compositionally biased region" description="Polar residues" evidence="16">
    <location>
        <begin position="2930"/>
        <end position="2940"/>
    </location>
</feature>
<feature type="compositionally biased region" description="Polar residues" evidence="16">
    <location>
        <begin position="1980"/>
        <end position="1991"/>
    </location>
</feature>
<feature type="compositionally biased region" description="Polar residues" evidence="16">
    <location>
        <begin position="2381"/>
        <end position="2393"/>
    </location>
</feature>
<feature type="region of interest" description="Disordered" evidence="16">
    <location>
        <begin position="2742"/>
        <end position="3012"/>
    </location>
</feature>
<dbReference type="FunFam" id="2.60.220.30:FF:000005">
    <property type="entry name" value="Ankyrin-2 isoform 2"/>
    <property type="match status" value="1"/>
</dbReference>
<keyword evidence="12" id="KW-0628">Postsynaptic cell membrane</keyword>
<dbReference type="FunFam" id="1.25.40.20:FF:000002">
    <property type="entry name" value="Ankyrin-2 isoform 2"/>
    <property type="match status" value="1"/>
</dbReference>
<dbReference type="InterPro" id="IPR011029">
    <property type="entry name" value="DEATH-like_dom_sf"/>
</dbReference>
<dbReference type="PROSITE" id="PS51145">
    <property type="entry name" value="ZU5"/>
    <property type="match status" value="2"/>
</dbReference>
<feature type="compositionally biased region" description="Polar residues" evidence="16">
    <location>
        <begin position="2807"/>
        <end position="2823"/>
    </location>
</feature>
<comment type="caution">
    <text evidence="19">The sequence shown here is derived from an EMBL/GenBank/DDBJ whole genome shotgun (WGS) entry which is preliminary data.</text>
</comment>
<feature type="repeat" description="ANK" evidence="15">
    <location>
        <begin position="362"/>
        <end position="394"/>
    </location>
</feature>
<feature type="region of interest" description="Disordered" evidence="16">
    <location>
        <begin position="3533"/>
        <end position="3555"/>
    </location>
</feature>
<feature type="repeat" description="ANK" evidence="15">
    <location>
        <begin position="560"/>
        <end position="592"/>
    </location>
</feature>
<feature type="compositionally biased region" description="Basic and acidic residues" evidence="16">
    <location>
        <begin position="1961"/>
        <end position="1976"/>
    </location>
</feature>
<feature type="region of interest" description="Disordered" evidence="16">
    <location>
        <begin position="2621"/>
        <end position="2654"/>
    </location>
</feature>
<keyword evidence="11" id="KW-0458">Lysosome</keyword>
<feature type="region of interest" description="Disordered" evidence="16">
    <location>
        <begin position="2081"/>
        <end position="2280"/>
    </location>
</feature>
<feature type="domain" description="ZU5" evidence="18">
    <location>
        <begin position="1127"/>
        <end position="1274"/>
    </location>
</feature>
<feature type="compositionally biased region" description="Low complexity" evidence="16">
    <location>
        <begin position="1829"/>
        <end position="1843"/>
    </location>
</feature>
<dbReference type="InterPro" id="IPR002110">
    <property type="entry name" value="Ankyrin_rpt"/>
</dbReference>
<feature type="compositionally biased region" description="Polar residues" evidence="16">
    <location>
        <begin position="2868"/>
        <end position="2877"/>
    </location>
</feature>
<evidence type="ECO:0000256" key="10">
    <source>
        <dbReference type="ARBA" id="ARBA00023212"/>
    </source>
</evidence>
<dbReference type="InterPro" id="IPR000488">
    <property type="entry name" value="Death_dom"/>
</dbReference>
<evidence type="ECO:0008006" key="21">
    <source>
        <dbReference type="Google" id="ProtNLM"/>
    </source>
</evidence>
<feature type="compositionally biased region" description="Basic and acidic residues" evidence="16">
    <location>
        <begin position="2919"/>
        <end position="2929"/>
    </location>
</feature>
<dbReference type="FunFam" id="1.10.533.10:FF:000002">
    <property type="entry name" value="Ankyrin-3 isoform 2"/>
    <property type="match status" value="1"/>
</dbReference>
<dbReference type="PRINTS" id="PR01415">
    <property type="entry name" value="ANKYRIN"/>
</dbReference>
<feature type="repeat" description="ANK" evidence="15">
    <location>
        <begin position="428"/>
        <end position="460"/>
    </location>
</feature>
<dbReference type="FunFam" id="1.25.40.20:FF:000003">
    <property type="entry name" value="Ankyrin, isoform B"/>
    <property type="match status" value="1"/>
</dbReference>
<keyword evidence="4" id="KW-0963">Cytoplasm</keyword>
<dbReference type="FunFam" id="1.25.40.20:FF:000001">
    <property type="entry name" value="Ankyrin-2 isoform 2"/>
    <property type="match status" value="1"/>
</dbReference>
<feature type="repeat" description="ANK" evidence="15">
    <location>
        <begin position="659"/>
        <end position="691"/>
    </location>
</feature>
<dbReference type="FunFam" id="2.60.220.30:FF:000007">
    <property type="entry name" value="Ankyrin-2 isoform 2"/>
    <property type="match status" value="1"/>
</dbReference>
<feature type="repeat" description="ANK" evidence="15">
    <location>
        <begin position="230"/>
        <end position="262"/>
    </location>
</feature>
<dbReference type="Pfam" id="PF12796">
    <property type="entry name" value="Ank_2"/>
    <property type="match status" value="6"/>
</dbReference>
<feature type="compositionally biased region" description="Basic and acidic residues" evidence="16">
    <location>
        <begin position="1776"/>
        <end position="1793"/>
    </location>
</feature>
<dbReference type="Proteomes" id="UP000327468">
    <property type="component" value="Chromosome 4"/>
</dbReference>
<keyword evidence="5" id="KW-0597">Phosphoprotein</keyword>
<evidence type="ECO:0000256" key="1">
    <source>
        <dbReference type="ARBA" id="ARBA00004245"/>
    </source>
</evidence>
<dbReference type="GO" id="GO:0030315">
    <property type="term" value="C:T-tubule"/>
    <property type="evidence" value="ECO:0007669"/>
    <property type="project" value="UniProtKB-SubCell"/>
</dbReference>
<evidence type="ECO:0000256" key="13">
    <source>
        <dbReference type="ARBA" id="ARBA00024012"/>
    </source>
</evidence>
<dbReference type="PANTHER" id="PTHR24123">
    <property type="entry name" value="ANKYRIN REPEAT-CONTAINING"/>
    <property type="match status" value="1"/>
</dbReference>
<feature type="compositionally biased region" description="Acidic residues" evidence="16">
    <location>
        <begin position="3535"/>
        <end position="3555"/>
    </location>
</feature>
<evidence type="ECO:0000256" key="16">
    <source>
        <dbReference type="SAM" id="MobiDB-lite"/>
    </source>
</evidence>
<feature type="repeat" description="ANK" evidence="15">
    <location>
        <begin position="494"/>
        <end position="526"/>
    </location>
</feature>
<organism evidence="19 20">
    <name type="scientific">Pangasianodon hypophthalmus</name>
    <name type="common">Striped catfish</name>
    <name type="synonym">Helicophagus hypophthalmus</name>
    <dbReference type="NCBI Taxonomy" id="310915"/>
    <lineage>
        <taxon>Eukaryota</taxon>
        <taxon>Metazoa</taxon>
        <taxon>Chordata</taxon>
        <taxon>Craniata</taxon>
        <taxon>Vertebrata</taxon>
        <taxon>Euteleostomi</taxon>
        <taxon>Actinopterygii</taxon>
        <taxon>Neopterygii</taxon>
        <taxon>Teleostei</taxon>
        <taxon>Ostariophysi</taxon>
        <taxon>Siluriformes</taxon>
        <taxon>Pangasiidae</taxon>
        <taxon>Pangasianodon</taxon>
    </lineage>
</organism>
<feature type="compositionally biased region" description="Basic and acidic residues" evidence="16">
    <location>
        <begin position="2230"/>
        <end position="2247"/>
    </location>
</feature>
<keyword evidence="10" id="KW-0206">Cytoskeleton</keyword>
<name>A0A5N5PIG7_PANHP</name>
<feature type="compositionally biased region" description="Basic and acidic residues" evidence="16">
    <location>
        <begin position="2451"/>
        <end position="2463"/>
    </location>
</feature>
<feature type="compositionally biased region" description="Polar residues" evidence="16">
    <location>
        <begin position="2017"/>
        <end position="2031"/>
    </location>
</feature>
<evidence type="ECO:0000256" key="2">
    <source>
        <dbReference type="ARBA" id="ARBA00004371"/>
    </source>
</evidence>
<keyword evidence="9" id="KW-0472">Membrane</keyword>
<evidence type="ECO:0000313" key="19">
    <source>
        <dbReference type="EMBL" id="KAB5579500.1"/>
    </source>
</evidence>
<feature type="compositionally biased region" description="Basic and acidic residues" evidence="16">
    <location>
        <begin position="3024"/>
        <end position="3037"/>
    </location>
</feature>
<dbReference type="SUPFAM" id="SSF47986">
    <property type="entry name" value="DEATH domain"/>
    <property type="match status" value="1"/>
</dbReference>
<dbReference type="Gene3D" id="1.25.40.20">
    <property type="entry name" value="Ankyrin repeat-containing domain"/>
    <property type="match status" value="3"/>
</dbReference>
<dbReference type="PANTHER" id="PTHR24123:SF49">
    <property type="entry name" value="ANKYRIN-2-LIKE ISOFORM X1"/>
    <property type="match status" value="1"/>
</dbReference>
<dbReference type="PROSITE" id="PS50297">
    <property type="entry name" value="ANK_REP_REGION"/>
    <property type="match status" value="21"/>
</dbReference>
<dbReference type="Pfam" id="PF00023">
    <property type="entry name" value="Ank"/>
    <property type="match status" value="3"/>
</dbReference>
<feature type="compositionally biased region" description="Polar residues" evidence="16">
    <location>
        <begin position="2464"/>
        <end position="2474"/>
    </location>
</feature>
<keyword evidence="3" id="KW-1003">Cell membrane</keyword>
<dbReference type="Gene3D" id="1.10.533.10">
    <property type="entry name" value="Death Domain, Fas"/>
    <property type="match status" value="1"/>
</dbReference>
<feature type="compositionally biased region" description="Polar residues" evidence="16">
    <location>
        <begin position="1671"/>
        <end position="1681"/>
    </location>
</feature>
<keyword evidence="8 15" id="KW-0040">ANK repeat</keyword>
<reference evidence="19 20" key="1">
    <citation type="submission" date="2019-06" db="EMBL/GenBank/DDBJ databases">
        <title>A chromosome-scale genome assembly of the striped catfish, Pangasianodon hypophthalmus.</title>
        <authorList>
            <person name="Wen M."/>
            <person name="Zahm M."/>
            <person name="Roques C."/>
            <person name="Cabau C."/>
            <person name="Klopp C."/>
            <person name="Donnadieu C."/>
            <person name="Jouanno E."/>
            <person name="Avarre J.-C."/>
            <person name="Campet M."/>
            <person name="Ha T.T.T."/>
            <person name="Dugue R."/>
            <person name="Lampietro C."/>
            <person name="Louis A."/>
            <person name="Herpin A."/>
            <person name="Echchiki A."/>
            <person name="Berthelot C."/>
            <person name="Parey E."/>
            <person name="Roest-Crollius H."/>
            <person name="Braasch I."/>
            <person name="Postlethwait J."/>
            <person name="Bobe J."/>
            <person name="Montfort J."/>
            <person name="Bouchez O."/>
            <person name="Begum T."/>
            <person name="Schartl M."/>
            <person name="Guiguen Y."/>
        </authorList>
    </citation>
    <scope>NUCLEOTIDE SEQUENCE [LARGE SCALE GENOMIC DNA]</scope>
    <source>
        <strain evidence="19 20">Indonesia</strain>
        <tissue evidence="19">Blood</tissue>
    </source>
</reference>
<feature type="compositionally biased region" description="Low complexity" evidence="16">
    <location>
        <begin position="2749"/>
        <end position="2760"/>
    </location>
</feature>
<protein>
    <recommendedName>
        <fullName evidence="21">Ankyrin 2</fullName>
    </recommendedName>
</protein>
<feature type="repeat" description="ANK" evidence="15">
    <location>
        <begin position="263"/>
        <end position="295"/>
    </location>
</feature>
<feature type="repeat" description="ANK" evidence="15">
    <location>
        <begin position="725"/>
        <end position="757"/>
    </location>
</feature>
<feature type="region of interest" description="Disordered" evidence="16">
    <location>
        <begin position="2524"/>
        <end position="2557"/>
    </location>
</feature>
<feature type="compositionally biased region" description="Low complexity" evidence="16">
    <location>
        <begin position="1763"/>
        <end position="1774"/>
    </location>
</feature>
<feature type="domain" description="ZU5" evidence="18">
    <location>
        <begin position="937"/>
        <end position="1125"/>
    </location>
</feature>
<dbReference type="Pfam" id="PF13637">
    <property type="entry name" value="Ank_4"/>
    <property type="match status" value="2"/>
</dbReference>
<evidence type="ECO:0000313" key="20">
    <source>
        <dbReference type="Proteomes" id="UP000327468"/>
    </source>
</evidence>
<evidence type="ECO:0000256" key="9">
    <source>
        <dbReference type="ARBA" id="ARBA00023136"/>
    </source>
</evidence>
<feature type="region of interest" description="Disordered" evidence="16">
    <location>
        <begin position="3024"/>
        <end position="3048"/>
    </location>
</feature>
<feature type="repeat" description="ANK" evidence="15">
    <location>
        <begin position="626"/>
        <end position="658"/>
    </location>
</feature>
<keyword evidence="6" id="KW-0677">Repeat</keyword>
<feature type="compositionally biased region" description="Low complexity" evidence="16">
    <location>
        <begin position="3249"/>
        <end position="3260"/>
    </location>
</feature>
<feature type="compositionally biased region" description="Basic and acidic residues" evidence="16">
    <location>
        <begin position="1750"/>
        <end position="1762"/>
    </location>
</feature>
<feature type="repeat" description="ANK" evidence="15">
    <location>
        <begin position="135"/>
        <end position="158"/>
    </location>
</feature>
<feature type="region of interest" description="Disordered" evidence="16">
    <location>
        <begin position="2331"/>
        <end position="2501"/>
    </location>
</feature>
<evidence type="ECO:0000256" key="6">
    <source>
        <dbReference type="ARBA" id="ARBA00022737"/>
    </source>
</evidence>
<dbReference type="InterPro" id="IPR036770">
    <property type="entry name" value="Ankyrin_rpt-contain_sf"/>
</dbReference>
<dbReference type="GO" id="GO:0005764">
    <property type="term" value="C:lysosome"/>
    <property type="evidence" value="ECO:0007669"/>
    <property type="project" value="UniProtKB-SubCell"/>
</dbReference>
<dbReference type="Pfam" id="PF17809">
    <property type="entry name" value="UPA_2"/>
    <property type="match status" value="1"/>
</dbReference>
<keyword evidence="7" id="KW-0770">Synapse</keyword>
<feature type="compositionally biased region" description="Basic and acidic residues" evidence="16">
    <location>
        <begin position="2001"/>
        <end position="2016"/>
    </location>
</feature>
<dbReference type="FunFam" id="2.60.40.2660:FF:000001">
    <property type="entry name" value="Ankyrin-3 isoform 2"/>
    <property type="match status" value="1"/>
</dbReference>
<feature type="region of interest" description="Disordered" evidence="16">
    <location>
        <begin position="1426"/>
        <end position="1454"/>
    </location>
</feature>
<feature type="compositionally biased region" description="Polar residues" evidence="16">
    <location>
        <begin position="2248"/>
        <end position="2270"/>
    </location>
</feature>
<dbReference type="Gene3D" id="2.60.220.30">
    <property type="match status" value="3"/>
</dbReference>
<feature type="compositionally biased region" description="Low complexity" evidence="16">
    <location>
        <begin position="2632"/>
        <end position="2648"/>
    </location>
</feature>
<dbReference type="SUPFAM" id="SSF48403">
    <property type="entry name" value="Ankyrin repeat"/>
    <property type="match status" value="2"/>
</dbReference>
<feature type="compositionally biased region" description="Basic and acidic residues" evidence="16">
    <location>
        <begin position="2947"/>
        <end position="2963"/>
    </location>
</feature>
<dbReference type="SMART" id="SM00005">
    <property type="entry name" value="DEATH"/>
    <property type="match status" value="1"/>
</dbReference>
<feature type="compositionally biased region" description="Basic and acidic residues" evidence="16">
    <location>
        <begin position="3222"/>
        <end position="3238"/>
    </location>
</feature>
<feature type="compositionally biased region" description="Low complexity" evidence="16">
    <location>
        <begin position="2824"/>
        <end position="2833"/>
    </location>
</feature>
<feature type="compositionally biased region" description="Low complexity" evidence="16">
    <location>
        <begin position="2794"/>
        <end position="2806"/>
    </location>
</feature>
<dbReference type="PROSITE" id="PS50017">
    <property type="entry name" value="DEATH_DOMAIN"/>
    <property type="match status" value="1"/>
</dbReference>
<dbReference type="GO" id="GO:0045211">
    <property type="term" value="C:postsynaptic membrane"/>
    <property type="evidence" value="ECO:0007669"/>
    <property type="project" value="UniProtKB-SubCell"/>
</dbReference>
<evidence type="ECO:0000256" key="14">
    <source>
        <dbReference type="ARBA" id="ARBA00034100"/>
    </source>
</evidence>
<dbReference type="Pfam" id="PF00531">
    <property type="entry name" value="Death"/>
    <property type="match status" value="1"/>
</dbReference>
<dbReference type="GO" id="GO:0005856">
    <property type="term" value="C:cytoskeleton"/>
    <property type="evidence" value="ECO:0007669"/>
    <property type="project" value="UniProtKB-SubCell"/>
</dbReference>
<feature type="repeat" description="ANK" evidence="15">
    <location>
        <begin position="692"/>
        <end position="724"/>
    </location>
</feature>
<feature type="compositionally biased region" description="Basic and acidic residues" evidence="16">
    <location>
        <begin position="2897"/>
        <end position="2912"/>
    </location>
</feature>
<feature type="region of interest" description="Disordered" evidence="16">
    <location>
        <begin position="1662"/>
        <end position="1850"/>
    </location>
</feature>
<feature type="repeat" description="ANK" evidence="15">
    <location>
        <begin position="461"/>
        <end position="493"/>
    </location>
</feature>
<feature type="repeat" description="ANK" evidence="15">
    <location>
        <begin position="527"/>
        <end position="559"/>
    </location>
</feature>
<evidence type="ECO:0000256" key="4">
    <source>
        <dbReference type="ARBA" id="ARBA00022490"/>
    </source>
</evidence>
<feature type="compositionally biased region" description="Polar residues" evidence="16">
    <location>
        <begin position="1898"/>
        <end position="1923"/>
    </location>
</feature>
<keyword evidence="20" id="KW-1185">Reference proteome</keyword>
<evidence type="ECO:0000256" key="5">
    <source>
        <dbReference type="ARBA" id="ARBA00022553"/>
    </source>
</evidence>
<feature type="region of interest" description="Disordered" evidence="16">
    <location>
        <begin position="1893"/>
        <end position="2031"/>
    </location>
</feature>
<feature type="repeat" description="ANK" evidence="15">
    <location>
        <begin position="296"/>
        <end position="328"/>
    </location>
</feature>
<feature type="repeat" description="ANK" evidence="15">
    <location>
        <begin position="329"/>
        <end position="361"/>
    </location>
</feature>
<evidence type="ECO:0000256" key="7">
    <source>
        <dbReference type="ARBA" id="ARBA00023018"/>
    </source>
</evidence>
<gene>
    <name evidence="19" type="ORF">PHYPO_G00195770</name>
</gene>
<dbReference type="GO" id="GO:0072659">
    <property type="term" value="P:protein localization to plasma membrane"/>
    <property type="evidence" value="ECO:0007669"/>
    <property type="project" value="UniProtKB-ARBA"/>
</dbReference>
<proteinExistence type="predicted"/>
<feature type="compositionally biased region" description="Polar residues" evidence="16">
    <location>
        <begin position="2209"/>
        <end position="2223"/>
    </location>
</feature>
<feature type="repeat" description="ANK" evidence="15">
    <location>
        <begin position="197"/>
        <end position="229"/>
    </location>
</feature>
<dbReference type="GO" id="GO:0007165">
    <property type="term" value="P:signal transduction"/>
    <property type="evidence" value="ECO:0007669"/>
    <property type="project" value="InterPro"/>
</dbReference>
<dbReference type="SMART" id="SM00248">
    <property type="entry name" value="ANK"/>
    <property type="match status" value="23"/>
</dbReference>
<feature type="region of interest" description="Disordered" evidence="16">
    <location>
        <begin position="3222"/>
        <end position="3260"/>
    </location>
</feature>
<feature type="compositionally biased region" description="Low complexity" evidence="16">
    <location>
        <begin position="2985"/>
        <end position="2996"/>
    </location>
</feature>
<feature type="repeat" description="ANK" evidence="15">
    <location>
        <begin position="593"/>
        <end position="625"/>
    </location>
</feature>
<comment type="subcellular location">
    <subcellularLocation>
        <location evidence="13">Cell membrane</location>
        <location evidence="13">Sarcolemma</location>
        <location evidence="13">T-tubule</location>
    </subcellularLocation>
    <subcellularLocation>
        <location evidence="1">Cytoplasm</location>
        <location evidence="1">Cytoskeleton</location>
    </subcellularLocation>
    <subcellularLocation>
        <location evidence="2">Lysosome</location>
    </subcellularLocation>
    <subcellularLocation>
        <location evidence="14">Postsynaptic cell membrane</location>
    </subcellularLocation>
</comment>
<evidence type="ECO:0000259" key="18">
    <source>
        <dbReference type="PROSITE" id="PS51145"/>
    </source>
</evidence>
<dbReference type="InterPro" id="IPR000906">
    <property type="entry name" value="ZU5_dom"/>
</dbReference>
<feature type="compositionally biased region" description="Basic and acidic residues" evidence="16">
    <location>
        <begin position="2836"/>
        <end position="2849"/>
    </location>
</feature>
<sequence length="3555" mass="390853">MSDSNTSFLRAARAGNIDKVLEYLKGGVDISTCNQNGLNALHLAAKEGHMDLVQELLDRGAAVDAATKKGNTALHIASLAGQGDVVKILVKRGADINAQSQNGFTPLYMAAQENHLDVVRYILENGGNQSTATEDGFTPLAIALQQGHNQVVSILLENDTKGKVRLPALHIAARKDDTKSAALLLQNDHNADVQSKSGFTPLHIAAHYGNVNVATLLLNRGAAVDFTARNGITPLHVASKRGNTNMVQLLLDRGAKIDAKTRDGLTPLHCAARSGHDTAVELLLERGAPILARTKNGLSPLHMAAQGDHVECVKHLLQHKAPVDDVTLDYLTALHVAAHCGHYRVTKLLLDKRANPNARALNGFTPLHIACKKNRVKVMELLVKYGASIQAITESGLTPIHVAAFMGHLSIVLLLLQNGASPDVSNIRGETALHMAARAGQVEVVRCLLRNGAMVDARAREDQTPLHIASRLGKTEIVQLLLQHMAHPDASTTNGYTPLHISAREGQLDVASVLLEAGASHSLPTKKGFTPLHVASKYGSLDVAKLLLQRRAPADASGKNGLTPLHVAAHYDNQKVALLLLDKGASPHATAKNGYTPLHIAAKKNQMEIATTLLQYGAETNIQTKQGVTPLHLASQEGHSDMVALLLEKGAHVNVPTKSGLTALHLAAQEDKVSVAEILVKHGANLDQQTKLGYTPLIVACHYGNAKMVNFLLKNNASVNAKTKNGYTPLHQAAQQGNTHIINVLLQYGAKPNATTANGNTALAIARRLGYISVVDTLKVVTEEVITTTTTVTEKHKLNVPETMTEVLDVSDEEGEDTMTGDGGEYLRAEDLRELGDDSLPGQYLDGMNYLRFSLEGSQSESMDRSYMSNRHGYYSPKHDGMVDNTIHSYQMSSLANEKDPFRLNWEMENLDNIALSSSAAQSGHSSPCHEHDSSSFLVSFMVDARGGAMRGCRHNGLRIIIPPRKCSAPTRVTCRLVKRHRLATMPPMVEGDGLASRIIEVGPSGAQFLGKLHLPTAPPPLNEGESLVSRILQLGPPGTKFLGPVIVEIPHFAALRGKERELVILRSETGESWKEHQCEYTEEELNQILNGMDEDLDPPEELERKRVCRIITRDFPQYFAVVSRIKQDSNLIGPEGGILSSTVVPQVQAVFPEGALTKRIRVGLQAQPVNVDMVRKILGNKATFSPIVTLEPRRRKFHKPITMTIPVPKTSTDPIHNGFGGDTPTLRLLCSITGGTTPAQWEDITGTTPLTFINDCVSFTTNVSARFWLIDCRQAHESVNFATQVYREIICVPYMAKFVIFAKTHDPIEARLRCFCMTDDKIDKTLEQQENFTEVARSRDVEVLEGKPIYADCFGNLVPLTKSGQHHIFSFFAFKENRLALFIKIRDNTQEPCGRLSFMKEPRSYRSLAHNAICNLNITLPAYAKESDSDQEPDEETSQTLGRYDEDTENSTETSILKTQLIRDSPALASPDLLSEVSEMKQDLIKMTAILTTDPSEKSNSMHGGSLEKGVEEVSGEPFEIMEKVKEDLEKVNEILRSGTYEDKVVEESAEAESRQYRKDEEWVLLSDCEIEEAKMMAAFETQEALLKDIRGSRGSQTQKGDGDHKEYFLDVPVTSGATVPKSVVQEKFTEVVLRKGGKKIVPTLIKDTKIHVAEVKKPIRRKGPHGQSDEYNVPTSKTGSVIERTEKTHRDDGLLHAPTNQKMSPVSPVVEETPIGSIKDKVKALQKKVEEEQRGRKQPISKPSPGSSEKKSSPVIKEQKTPTTKKTQAPIKSPKIESERLEETMSVRELMRAFQTGQDPSKGKSGLFEHKASSGPKHTKTVQIKETLSTQSQSQASSLGQEVSLETTKCVDPQKIKALQISTEIQHSQDVSSNVRAEPEDSVQYQELKMPKTQDEVTSALQSAEPTVQRNLATPVTQDLSKGTRVSELYSGPDALDDSSDSHKIEGQAVSPCASIGEGEVHMSSEDSDKHEGMAETLDTSPESLSSSPKRPGQYIDGELSKVETVTAKDETSKLSDSSSTGAMTADDQASTATLGCLSVKNAVDYPSKSESVSASQGKTVKFVDEKFSVDEDILLTSTKPPKSQKLMKRGSETIDSFLSDEEPSDGQHLSTSADYLATRADTQGHSGLVLPLRHQDSETISPVADDSITISHKDSLEGSPLMEDNSSHKSPDSIEPSPTKDSPCCDSLEGSPIEQKNIIALPATVEQPSVTAGHPTSSKASELPPENLHRLPRDQKCSVDDDSCKQTSQLMSSGKSPFSPDTPSSEEVSYELNPKTPDPMVLSKFLIPSVIPEDAEGDVLECVITQRKFTPEEEMFKMAAKIKTFDEMEQDEKDRKGNSKDIFSQTMNESERGHESIILIGPESKVETASVDGLGPTETKQGSEVAQSVEPTIKVQPPSPFPAGVHEIPQTSEDMAHTAASTDESAMEGPQSVSEKHTAKAHQILLQKEMHSLSMKELEQTNKQLLSNEGTVNIPPEVKEESHRKSRESKYDDKGEMQKDASDYHGVYSKSHSQIECNITDDVKGDHLRPAGTSDLGLSRESVRAESDSSIIGQARETFKPQICIYDDTEEDDLEEELPKTKSRGVTAKTLADNWNAMREDDDAFAARVKEEEQKILGLAVDRQSQGATPDTTPGRTPTEEGTPTSEQNPFLFQEGKLFEMTRSGAIDMTKRGYEEEGFAYFQIGEQPIEEALIEEIREESGAEYTRAEKEVAINLTVQIKPEDTEEFLNAATDISLHSTAKDDQSSIASKSDASQSTIPFNLAVSASPKTNKNHIAKEAVEIKTDKLPEDSSSGTDLGSSDTIITDVQTAVSTVTRSVYSQQDQESSDSSPEDEHSVIELPKAPEKTYQTSKMISKSKPKPDSKGNTASTQKKSFSKDEEKPKSRIPIKAISHKLETEHDLSVKSPKEKKSKLPVKPETRRKSETDTGPSVSSRVTRSIKAKSYCESDSTKKPAKKDQGRPAGTELPNKYKTLPSKLPVRGKPGQPTQTTTTGKKDQPSERRKKSIDFFEEISDEAAKLVERLAQAEKEKEEADSMSDDESSTIDVSVIESEPFPDMQMPLPEDPLVIRPRWDDPVETQMERIPADKAQVQSQVDPQDELDRKEGRLAVMADHLGFSWTELARELEFDEEQVSQIRVENPNSLQDQSHALIRLWTKREGTNATESILISKLTKINRMDIVHLIEAKIVQSTQDHSSHTYAEMEQSISLDHSEGFSALHEDIDSPRPVRHTELTSRRPKSGRHPPLVSVEDLSSSVSSLSDTQKEKLQLHIDKAEEVAAGSTLSGFEMIGLRQQFPGTVKKGDELPEISPHRVTEEQYTDEHGNIVIKKITRKIIRKYVSADGVEREEMMVEGAQQEAITVDDADGFSKVVKRTVVRSAGDQTEVTFSEPVPVGEATASEFEGENAQGRKVSKVIKTMVVQGERMEKQIGDSSLSADLPSAKEDFEKALSYAGGFDKVLLPHLVEKEIVKEDGSMIRRTRMRKTRTQKKTVVRDGQSKHIHLERLEDTPESLQPDNLQQHLHQLLQRYCTPEVEEEEAEEVEEREEKQDTDD</sequence>
<feature type="compositionally biased region" description="Basic and acidic residues" evidence="16">
    <location>
        <begin position="2480"/>
        <end position="2501"/>
    </location>
</feature>
<feature type="repeat" description="ANK" evidence="15">
    <location>
        <begin position="102"/>
        <end position="134"/>
    </location>
</feature>
<feature type="repeat" description="ANK" evidence="15">
    <location>
        <begin position="69"/>
        <end position="101"/>
    </location>
</feature>
<evidence type="ECO:0000256" key="3">
    <source>
        <dbReference type="ARBA" id="ARBA00022475"/>
    </source>
</evidence>
<feature type="repeat" description="ANK" evidence="15">
    <location>
        <begin position="36"/>
        <end position="68"/>
    </location>
</feature>
<dbReference type="SMART" id="SM00218">
    <property type="entry name" value="ZU5"/>
    <property type="match status" value="1"/>
</dbReference>
<accession>A0A5N5PIG7</accession>
<evidence type="ECO:0000256" key="12">
    <source>
        <dbReference type="ARBA" id="ARBA00023257"/>
    </source>
</evidence>
<dbReference type="InterPro" id="IPR051165">
    <property type="entry name" value="Multifunctional_ANK_Repeat"/>
</dbReference>
<feature type="domain" description="Death" evidence="17">
    <location>
        <begin position="3107"/>
        <end position="3191"/>
    </location>
</feature>